<dbReference type="eggNOG" id="ENOG5033N7V">
    <property type="taxonomic scope" value="Bacteria"/>
</dbReference>
<dbReference type="Proteomes" id="UP000002484">
    <property type="component" value="Chromosome"/>
</dbReference>
<gene>
    <name evidence="1" type="ordered locus">FraEuI1c_4264</name>
</gene>
<dbReference type="KEGG" id="fri:FraEuI1c_4264"/>
<dbReference type="AlphaFoldDB" id="E3JBV3"/>
<evidence type="ECO:0000313" key="1">
    <source>
        <dbReference type="EMBL" id="ADP82263.1"/>
    </source>
</evidence>
<proteinExistence type="predicted"/>
<reference evidence="1 2" key="1">
    <citation type="submission" date="2010-10" db="EMBL/GenBank/DDBJ databases">
        <title>Complete sequence of Frankia sp. EuI1c.</title>
        <authorList>
            <consortium name="US DOE Joint Genome Institute"/>
            <person name="Lucas S."/>
            <person name="Copeland A."/>
            <person name="Lapidus A."/>
            <person name="Cheng J.-F."/>
            <person name="Bruce D."/>
            <person name="Goodwin L."/>
            <person name="Pitluck S."/>
            <person name="Chertkov O."/>
            <person name="Detter J.C."/>
            <person name="Han C."/>
            <person name="Tapia R."/>
            <person name="Land M."/>
            <person name="Hauser L."/>
            <person name="Jeffries C."/>
            <person name="Kyrpides N."/>
            <person name="Ivanova N."/>
            <person name="Mikhailova N."/>
            <person name="Beauchemin N."/>
            <person name="Sen A."/>
            <person name="Sur S.A."/>
            <person name="Gtari M."/>
            <person name="Wall L."/>
            <person name="Tisa L."/>
            <person name="Woyke T."/>
        </authorList>
    </citation>
    <scope>NUCLEOTIDE SEQUENCE [LARGE SCALE GENOMIC DNA]</scope>
    <source>
        <strain evidence="2">DSM 45817 / CECT 9037 / EuI1c</strain>
    </source>
</reference>
<evidence type="ECO:0000313" key="2">
    <source>
        <dbReference type="Proteomes" id="UP000002484"/>
    </source>
</evidence>
<dbReference type="HOGENOM" id="CLU_1388850_0_0_11"/>
<keyword evidence="2" id="KW-1185">Reference proteome</keyword>
<sequence>MRERNAFWIDHDYDRAQSSDPVGRYAAYVAANSDLFRPTLEDIAPVRFACLAWELATQPRLSPGFVRWHSRILDASCRQGDWDGGLDAQIRMVSPRPGQLSASRVWEHDRGWRDWPQVFGQFVEPSPERTAAHPYLRAVLLAQTPLPVAELPPLPAHDKDIPQHAERAVSVIVRELNDQLNPILRSLDEA</sequence>
<dbReference type="OrthoDB" id="3686201at2"/>
<dbReference type="RefSeq" id="WP_013425381.1">
    <property type="nucleotide sequence ID" value="NC_014666.1"/>
</dbReference>
<name>E3JBV3_PSEI1</name>
<accession>E3JBV3</accession>
<organism evidence="1 2">
    <name type="scientific">Pseudofrankia inefficax (strain DSM 45817 / CECT 9037 / DDB 130130 / EuI1c)</name>
    <name type="common">Frankia inefficax</name>
    <dbReference type="NCBI Taxonomy" id="298654"/>
    <lineage>
        <taxon>Bacteria</taxon>
        <taxon>Bacillati</taxon>
        <taxon>Actinomycetota</taxon>
        <taxon>Actinomycetes</taxon>
        <taxon>Frankiales</taxon>
        <taxon>Frankiaceae</taxon>
        <taxon>Pseudofrankia</taxon>
    </lineage>
</organism>
<dbReference type="InParanoid" id="E3JBV3"/>
<protein>
    <submittedName>
        <fullName evidence="1">Uncharacterized protein</fullName>
    </submittedName>
</protein>
<dbReference type="EMBL" id="CP002299">
    <property type="protein sequence ID" value="ADP82263.1"/>
    <property type="molecule type" value="Genomic_DNA"/>
</dbReference>